<feature type="transmembrane region" description="Helical" evidence="7">
    <location>
        <begin position="7"/>
        <end position="27"/>
    </location>
</feature>
<evidence type="ECO:0000259" key="8">
    <source>
        <dbReference type="Pfam" id="PF02163"/>
    </source>
</evidence>
<protein>
    <submittedName>
        <fullName evidence="9">Tetratricopeptide repeat protein</fullName>
    </submittedName>
</protein>
<dbReference type="KEGG" id="fya:KMW28_26155"/>
<comment type="subcellular location">
    <subcellularLocation>
        <location evidence="2">Membrane</location>
        <topology evidence="2">Multi-pass membrane protein</topology>
    </subcellularLocation>
</comment>
<dbReference type="Proteomes" id="UP000678679">
    <property type="component" value="Chromosome 2"/>
</dbReference>
<evidence type="ECO:0000256" key="5">
    <source>
        <dbReference type="ARBA" id="ARBA00022989"/>
    </source>
</evidence>
<evidence type="ECO:0000313" key="9">
    <source>
        <dbReference type="EMBL" id="QWG04381.1"/>
    </source>
</evidence>
<dbReference type="GO" id="GO:0016020">
    <property type="term" value="C:membrane"/>
    <property type="evidence" value="ECO:0007669"/>
    <property type="project" value="UniProtKB-SubCell"/>
</dbReference>
<sequence>MFKKTLFAILPKMYWVILLFSSLIYLLGKETSVLFYIGFNIVLFQLSIKLGILIHEIGHLLFAYIVGGSPRRLTLGKGFKIFDFKWKNIRITFNSNFNSGYAHAAFNNTDNIRVKLWFYIAGGLLLNLIVAGILFLLFNFSTEFTEGIHISSLIVITNLLLGISVLIPYSFYYKGQKVDSDGLQIAKIPFKKMEDLIEFSKVNDLLDAYDLMEQKKYEEAVVILEAVKSELNKVTVMYTGLSTCYLKLGETEKALAILEELLPHIEEENLKKFQNIIYNSLGWTYLIMDKLEEANHYSQLAYQLDSKTEDIRGTRGALLIEKGHYLKGINLIKKDVDFNYPNSTTLTNAIYIALGYYLLGKDDKALKYRIFILENLSLLDFDEKYLYERAKNKWEMKIMNSETVE</sequence>
<organism evidence="9 10">
    <name type="scientific">Flammeovirga yaeyamensis</name>
    <dbReference type="NCBI Taxonomy" id="367791"/>
    <lineage>
        <taxon>Bacteria</taxon>
        <taxon>Pseudomonadati</taxon>
        <taxon>Bacteroidota</taxon>
        <taxon>Cytophagia</taxon>
        <taxon>Cytophagales</taxon>
        <taxon>Flammeovirgaceae</taxon>
        <taxon>Flammeovirga</taxon>
    </lineage>
</organism>
<dbReference type="InterPro" id="IPR008915">
    <property type="entry name" value="Peptidase_M50"/>
</dbReference>
<accession>A0AAX1NA37</accession>
<keyword evidence="10" id="KW-1185">Reference proteome</keyword>
<keyword evidence="5 7" id="KW-1133">Transmembrane helix</keyword>
<evidence type="ECO:0000256" key="3">
    <source>
        <dbReference type="ARBA" id="ARBA00007931"/>
    </source>
</evidence>
<dbReference type="AlphaFoldDB" id="A0AAX1NA37"/>
<evidence type="ECO:0000256" key="2">
    <source>
        <dbReference type="ARBA" id="ARBA00004141"/>
    </source>
</evidence>
<dbReference type="RefSeq" id="WP_169663843.1">
    <property type="nucleotide sequence ID" value="NZ_CP076133.1"/>
</dbReference>
<dbReference type="Pfam" id="PF02163">
    <property type="entry name" value="Peptidase_M50"/>
    <property type="match status" value="1"/>
</dbReference>
<dbReference type="InterPro" id="IPR011990">
    <property type="entry name" value="TPR-like_helical_dom_sf"/>
</dbReference>
<feature type="transmembrane region" description="Helical" evidence="7">
    <location>
        <begin position="33"/>
        <end position="54"/>
    </location>
</feature>
<evidence type="ECO:0000256" key="7">
    <source>
        <dbReference type="SAM" id="Phobius"/>
    </source>
</evidence>
<evidence type="ECO:0000256" key="4">
    <source>
        <dbReference type="ARBA" id="ARBA00022692"/>
    </source>
</evidence>
<evidence type="ECO:0000256" key="1">
    <source>
        <dbReference type="ARBA" id="ARBA00001947"/>
    </source>
</evidence>
<evidence type="ECO:0000256" key="6">
    <source>
        <dbReference type="ARBA" id="ARBA00023136"/>
    </source>
</evidence>
<reference evidence="9 10" key="1">
    <citation type="submission" date="2021-05" db="EMBL/GenBank/DDBJ databases">
        <title>Comparative genomic studies on the polysaccharide-degrading batcterial strains of the Flammeovirga genus.</title>
        <authorList>
            <person name="Zewei F."/>
            <person name="Zheng Z."/>
            <person name="Yu L."/>
            <person name="Ruyue G."/>
            <person name="Yanhong M."/>
            <person name="Yuanyuan C."/>
            <person name="Jingyan G."/>
            <person name="Wenjun H."/>
        </authorList>
    </citation>
    <scope>NUCLEOTIDE SEQUENCE [LARGE SCALE GENOMIC DNA]</scope>
    <source>
        <strain evidence="9 10">NBRC:100898</strain>
    </source>
</reference>
<feature type="transmembrane region" description="Helical" evidence="7">
    <location>
        <begin position="116"/>
        <end position="138"/>
    </location>
</feature>
<gene>
    <name evidence="9" type="ORF">KMW28_26155</name>
</gene>
<name>A0AAX1NA37_9BACT</name>
<feature type="transmembrane region" description="Helical" evidence="7">
    <location>
        <begin position="150"/>
        <end position="172"/>
    </location>
</feature>
<evidence type="ECO:0000313" key="10">
    <source>
        <dbReference type="Proteomes" id="UP000678679"/>
    </source>
</evidence>
<dbReference type="EMBL" id="CP076133">
    <property type="protein sequence ID" value="QWG04381.1"/>
    <property type="molecule type" value="Genomic_DNA"/>
</dbReference>
<dbReference type="SUPFAM" id="SSF48452">
    <property type="entry name" value="TPR-like"/>
    <property type="match status" value="1"/>
</dbReference>
<keyword evidence="6 7" id="KW-0472">Membrane</keyword>
<dbReference type="Gene3D" id="1.25.40.10">
    <property type="entry name" value="Tetratricopeptide repeat domain"/>
    <property type="match status" value="2"/>
</dbReference>
<comment type="cofactor">
    <cofactor evidence="1">
        <name>Zn(2+)</name>
        <dbReference type="ChEBI" id="CHEBI:29105"/>
    </cofactor>
</comment>
<comment type="similarity">
    <text evidence="3">Belongs to the peptidase M50B family.</text>
</comment>
<proteinExistence type="inferred from homology"/>
<keyword evidence="4 7" id="KW-0812">Transmembrane</keyword>
<dbReference type="GO" id="GO:0006508">
    <property type="term" value="P:proteolysis"/>
    <property type="evidence" value="ECO:0007669"/>
    <property type="project" value="InterPro"/>
</dbReference>
<feature type="domain" description="Peptidase M50" evidence="8">
    <location>
        <begin position="46"/>
        <end position="232"/>
    </location>
</feature>